<name>A0A6J4JZ85_9BACT</name>
<dbReference type="AlphaFoldDB" id="A0A6J4JZ85"/>
<feature type="non-terminal residue" evidence="2">
    <location>
        <position position="1"/>
    </location>
</feature>
<dbReference type="EMBL" id="CADCTU010000037">
    <property type="protein sequence ID" value="CAA9291609.1"/>
    <property type="molecule type" value="Genomic_DNA"/>
</dbReference>
<feature type="non-terminal residue" evidence="2">
    <location>
        <position position="77"/>
    </location>
</feature>
<reference evidence="2" key="1">
    <citation type="submission" date="2020-02" db="EMBL/GenBank/DDBJ databases">
        <authorList>
            <person name="Meier V. D."/>
        </authorList>
    </citation>
    <scope>NUCLEOTIDE SEQUENCE</scope>
    <source>
        <strain evidence="2">AVDCRST_MAG11</strain>
    </source>
</reference>
<evidence type="ECO:0000313" key="2">
    <source>
        <dbReference type="EMBL" id="CAA9291609.1"/>
    </source>
</evidence>
<protein>
    <submittedName>
        <fullName evidence="2">Uncharacterized protein</fullName>
    </submittedName>
</protein>
<proteinExistence type="predicted"/>
<accession>A0A6J4JZ85</accession>
<sequence length="77" mass="7960">ERAEPARARPPQPPLLHRTAVGRCGRVSGASPAGRGAGECPPGQSRSGAARRLSQGRPAVERAPHRPRALGALAARL</sequence>
<feature type="region of interest" description="Disordered" evidence="1">
    <location>
        <begin position="1"/>
        <end position="77"/>
    </location>
</feature>
<evidence type="ECO:0000256" key="1">
    <source>
        <dbReference type="SAM" id="MobiDB-lite"/>
    </source>
</evidence>
<gene>
    <name evidence="2" type="ORF">AVDCRST_MAG11-152</name>
</gene>
<organism evidence="2">
    <name type="scientific">uncultured Gemmatimonadaceae bacterium</name>
    <dbReference type="NCBI Taxonomy" id="246130"/>
    <lineage>
        <taxon>Bacteria</taxon>
        <taxon>Pseudomonadati</taxon>
        <taxon>Gemmatimonadota</taxon>
        <taxon>Gemmatimonadia</taxon>
        <taxon>Gemmatimonadales</taxon>
        <taxon>Gemmatimonadaceae</taxon>
        <taxon>environmental samples</taxon>
    </lineage>
</organism>